<reference evidence="1" key="1">
    <citation type="submission" date="2019-08" db="EMBL/GenBank/DDBJ databases">
        <authorList>
            <person name="Kucharzyk K."/>
            <person name="Murdoch R.W."/>
            <person name="Higgins S."/>
            <person name="Loffler F."/>
        </authorList>
    </citation>
    <scope>NUCLEOTIDE SEQUENCE</scope>
</reference>
<evidence type="ECO:0000313" key="1">
    <source>
        <dbReference type="EMBL" id="MPM95806.1"/>
    </source>
</evidence>
<comment type="caution">
    <text evidence="1">The sequence shown here is derived from an EMBL/GenBank/DDBJ whole genome shotgun (WGS) entry which is preliminary data.</text>
</comment>
<proteinExistence type="predicted"/>
<sequence>MQKQGVTAKDLKKVEHESAMNAIDFAVQGMLASFALVLHDKWGWGQVRIKRLLDQVDEQFDSIDKELLSIDDVQKVVFDEIGIELK</sequence>
<organism evidence="1">
    <name type="scientific">bioreactor metagenome</name>
    <dbReference type="NCBI Taxonomy" id="1076179"/>
    <lineage>
        <taxon>unclassified sequences</taxon>
        <taxon>metagenomes</taxon>
        <taxon>ecological metagenomes</taxon>
    </lineage>
</organism>
<dbReference type="EMBL" id="VSSQ01042256">
    <property type="protein sequence ID" value="MPM95806.1"/>
    <property type="molecule type" value="Genomic_DNA"/>
</dbReference>
<accession>A0A645E2L7</accession>
<gene>
    <name evidence="1" type="ORF">SDC9_142961</name>
</gene>
<dbReference type="AlphaFoldDB" id="A0A645E2L7"/>
<protein>
    <submittedName>
        <fullName evidence="1">Uncharacterized protein</fullName>
    </submittedName>
</protein>
<name>A0A645E2L7_9ZZZZ</name>